<evidence type="ECO:0000313" key="8">
    <source>
        <dbReference type="EMBL" id="HIR92119.1"/>
    </source>
</evidence>
<comment type="subcellular location">
    <subcellularLocation>
        <location evidence="1">Cell membrane</location>
        <topology evidence="1">Multi-pass membrane protein</topology>
    </subcellularLocation>
</comment>
<dbReference type="Pfam" id="PF10035">
    <property type="entry name" value="DUF2179"/>
    <property type="match status" value="1"/>
</dbReference>
<feature type="transmembrane region" description="Helical" evidence="6">
    <location>
        <begin position="43"/>
        <end position="62"/>
    </location>
</feature>
<dbReference type="InterPro" id="IPR051461">
    <property type="entry name" value="UPF0750_membrane"/>
</dbReference>
<evidence type="ECO:0000259" key="7">
    <source>
        <dbReference type="Pfam" id="PF10035"/>
    </source>
</evidence>
<evidence type="ECO:0000256" key="2">
    <source>
        <dbReference type="ARBA" id="ARBA00022475"/>
    </source>
</evidence>
<evidence type="ECO:0000256" key="1">
    <source>
        <dbReference type="ARBA" id="ARBA00004651"/>
    </source>
</evidence>
<reference evidence="8" key="1">
    <citation type="submission" date="2020-10" db="EMBL/GenBank/DDBJ databases">
        <authorList>
            <person name="Gilroy R."/>
        </authorList>
    </citation>
    <scope>NUCLEOTIDE SEQUENCE</scope>
    <source>
        <strain evidence="8">ChiSxjej1B13-7041</strain>
    </source>
</reference>
<dbReference type="InterPro" id="IPR015867">
    <property type="entry name" value="N-reg_PII/ATP_PRibTrfase_C"/>
</dbReference>
<dbReference type="InterPro" id="IPR003740">
    <property type="entry name" value="YitT"/>
</dbReference>
<dbReference type="EMBL" id="DVHU01000013">
    <property type="protein sequence ID" value="HIR92119.1"/>
    <property type="molecule type" value="Genomic_DNA"/>
</dbReference>
<dbReference type="Proteomes" id="UP000886841">
    <property type="component" value="Unassembled WGS sequence"/>
</dbReference>
<sequence>MQEPSIKELLNKTFWRNQIMVTVGAFVFALPYCLIMHPMNLYAGNFTGVASLIQTLLVRFTPLRLPPNVDLSGIILFCLNVPLLALAWFGVSKRFAVKTIITTFTVSFFLSVIPTPAAPVISDRLTAVLVGGAVAGFGAGTILRYGSSGGGLDIVGMYGTKKNPNFSIGKAILFTAAAVFSCCLLLYDFETVIYSAIFTVASSTMLDRTHYQTVKVAAIIFTHNPEIASVITQELHRGGTTWVGKGIYTGKEMYVYMTVISRYESNRLKRRIHEIDPHSFMVYHKVSEVEGYFQAHLESK</sequence>
<dbReference type="GO" id="GO:0005886">
    <property type="term" value="C:plasma membrane"/>
    <property type="evidence" value="ECO:0007669"/>
    <property type="project" value="UniProtKB-SubCell"/>
</dbReference>
<dbReference type="PIRSF" id="PIRSF006483">
    <property type="entry name" value="Membrane_protein_YitT"/>
    <property type="match status" value="1"/>
</dbReference>
<feature type="transmembrane region" description="Helical" evidence="6">
    <location>
        <begin position="166"/>
        <end position="187"/>
    </location>
</feature>
<protein>
    <submittedName>
        <fullName evidence="8">YitT family protein</fullName>
    </submittedName>
</protein>
<dbReference type="AlphaFoldDB" id="A0A9D1EIB9"/>
<comment type="caution">
    <text evidence="8">The sequence shown here is derived from an EMBL/GenBank/DDBJ whole genome shotgun (WGS) entry which is preliminary data.</text>
</comment>
<name>A0A9D1EIB9_9FIRM</name>
<dbReference type="Gene3D" id="3.30.70.120">
    <property type="match status" value="1"/>
</dbReference>
<gene>
    <name evidence="8" type="ORF">IAB98_01690</name>
</gene>
<dbReference type="InterPro" id="IPR019264">
    <property type="entry name" value="DUF2179"/>
</dbReference>
<evidence type="ECO:0000313" key="9">
    <source>
        <dbReference type="Proteomes" id="UP000886841"/>
    </source>
</evidence>
<feature type="transmembrane region" description="Helical" evidence="6">
    <location>
        <begin position="69"/>
        <end position="89"/>
    </location>
</feature>
<dbReference type="CDD" id="cd16380">
    <property type="entry name" value="YitT_C"/>
    <property type="match status" value="1"/>
</dbReference>
<feature type="transmembrane region" description="Helical" evidence="6">
    <location>
        <begin position="20"/>
        <end position="37"/>
    </location>
</feature>
<dbReference type="PANTHER" id="PTHR33545">
    <property type="entry name" value="UPF0750 MEMBRANE PROTEIN YITT-RELATED"/>
    <property type="match status" value="1"/>
</dbReference>
<evidence type="ECO:0000256" key="5">
    <source>
        <dbReference type="ARBA" id="ARBA00023136"/>
    </source>
</evidence>
<organism evidence="8 9">
    <name type="scientific">Candidatus Egerieimonas intestinavium</name>
    <dbReference type="NCBI Taxonomy" id="2840777"/>
    <lineage>
        <taxon>Bacteria</taxon>
        <taxon>Bacillati</taxon>
        <taxon>Bacillota</taxon>
        <taxon>Clostridia</taxon>
        <taxon>Lachnospirales</taxon>
        <taxon>Lachnospiraceae</taxon>
        <taxon>Lachnospiraceae incertae sedis</taxon>
        <taxon>Candidatus Egerieimonas</taxon>
    </lineage>
</organism>
<feature type="domain" description="DUF2179" evidence="7">
    <location>
        <begin position="237"/>
        <end position="291"/>
    </location>
</feature>
<keyword evidence="5 6" id="KW-0472">Membrane</keyword>
<keyword evidence="3 6" id="KW-0812">Transmembrane</keyword>
<keyword evidence="4 6" id="KW-1133">Transmembrane helix</keyword>
<accession>A0A9D1EIB9</accession>
<dbReference type="PANTHER" id="PTHR33545:SF5">
    <property type="entry name" value="UPF0750 MEMBRANE PROTEIN YITT"/>
    <property type="match status" value="1"/>
</dbReference>
<feature type="transmembrane region" description="Helical" evidence="6">
    <location>
        <begin position="125"/>
        <end position="146"/>
    </location>
</feature>
<feature type="transmembrane region" description="Helical" evidence="6">
    <location>
        <begin position="95"/>
        <end position="113"/>
    </location>
</feature>
<dbReference type="Pfam" id="PF02588">
    <property type="entry name" value="YitT_membrane"/>
    <property type="match status" value="1"/>
</dbReference>
<evidence type="ECO:0000256" key="6">
    <source>
        <dbReference type="SAM" id="Phobius"/>
    </source>
</evidence>
<evidence type="ECO:0000256" key="3">
    <source>
        <dbReference type="ARBA" id="ARBA00022692"/>
    </source>
</evidence>
<keyword evidence="2" id="KW-1003">Cell membrane</keyword>
<reference evidence="8" key="2">
    <citation type="journal article" date="2021" name="PeerJ">
        <title>Extensive microbial diversity within the chicken gut microbiome revealed by metagenomics and culture.</title>
        <authorList>
            <person name="Gilroy R."/>
            <person name="Ravi A."/>
            <person name="Getino M."/>
            <person name="Pursley I."/>
            <person name="Horton D.L."/>
            <person name="Alikhan N.F."/>
            <person name="Baker D."/>
            <person name="Gharbi K."/>
            <person name="Hall N."/>
            <person name="Watson M."/>
            <person name="Adriaenssens E.M."/>
            <person name="Foster-Nyarko E."/>
            <person name="Jarju S."/>
            <person name="Secka A."/>
            <person name="Antonio M."/>
            <person name="Oren A."/>
            <person name="Chaudhuri R.R."/>
            <person name="La Ragione R."/>
            <person name="Hildebrand F."/>
            <person name="Pallen M.J."/>
        </authorList>
    </citation>
    <scope>NUCLEOTIDE SEQUENCE</scope>
    <source>
        <strain evidence="8">ChiSxjej1B13-7041</strain>
    </source>
</reference>
<proteinExistence type="predicted"/>
<evidence type="ECO:0000256" key="4">
    <source>
        <dbReference type="ARBA" id="ARBA00022989"/>
    </source>
</evidence>